<dbReference type="AlphaFoldDB" id="A0A1B2HDY6"/>
<evidence type="ECO:0000313" key="2">
    <source>
        <dbReference type="Proteomes" id="UP000093053"/>
    </source>
</evidence>
<gene>
    <name evidence="1" type="ORF">BBK82_07455</name>
</gene>
<accession>A0A1B2HDY6</accession>
<keyword evidence="2" id="KW-1185">Reference proteome</keyword>
<evidence type="ECO:0000313" key="1">
    <source>
        <dbReference type="EMBL" id="ANZ35940.1"/>
    </source>
</evidence>
<dbReference type="KEGG" id="led:BBK82_07455"/>
<dbReference type="EMBL" id="CP016793">
    <property type="protein sequence ID" value="ANZ35940.1"/>
    <property type="molecule type" value="Genomic_DNA"/>
</dbReference>
<dbReference type="Proteomes" id="UP000093053">
    <property type="component" value="Chromosome"/>
</dbReference>
<proteinExistence type="predicted"/>
<reference evidence="1 2" key="1">
    <citation type="submission" date="2016-07" db="EMBL/GenBank/DDBJ databases">
        <title>Complete genome sequence of the Lentzea guizhouensis DHS C013.</title>
        <authorList>
            <person name="Cao C."/>
        </authorList>
    </citation>
    <scope>NUCLEOTIDE SEQUENCE [LARGE SCALE GENOMIC DNA]</scope>
    <source>
        <strain evidence="1 2">DHS C013</strain>
    </source>
</reference>
<evidence type="ECO:0008006" key="3">
    <source>
        <dbReference type="Google" id="ProtNLM"/>
    </source>
</evidence>
<dbReference type="RefSeq" id="WP_065914347.1">
    <property type="nucleotide sequence ID" value="NZ_CP016793.1"/>
</dbReference>
<protein>
    <recommendedName>
        <fullName evidence="3">RacP protein</fullName>
    </recommendedName>
</protein>
<name>A0A1B2HDY6_9PSEU</name>
<organism evidence="1 2">
    <name type="scientific">Lentzea guizhouensis</name>
    <dbReference type="NCBI Taxonomy" id="1586287"/>
    <lineage>
        <taxon>Bacteria</taxon>
        <taxon>Bacillati</taxon>
        <taxon>Actinomycetota</taxon>
        <taxon>Actinomycetes</taxon>
        <taxon>Pseudonocardiales</taxon>
        <taxon>Pseudonocardiaceae</taxon>
        <taxon>Lentzea</taxon>
    </lineage>
</organism>
<dbReference type="STRING" id="1586287.BBK82_07455"/>
<sequence>MTTMSRRGLPAHVCGEQVRMALMEARPSALTLAQLVSATKMSLSQVRRGLVYLREVLASQHGTPLIWTPGEGYRLSPELDDLIAYARAQFRRNLTQISRLITATIEPHYSWMPDDDWIRLVREQLGGARATFELLKKLNLDEPVTRLRGPKTARRTRR</sequence>